<gene>
    <name evidence="2" type="ORF">TCM_025619</name>
</gene>
<organism evidence="2 3">
    <name type="scientific">Theobroma cacao</name>
    <name type="common">Cacao</name>
    <name type="synonym">Cocoa</name>
    <dbReference type="NCBI Taxonomy" id="3641"/>
    <lineage>
        <taxon>Eukaryota</taxon>
        <taxon>Viridiplantae</taxon>
        <taxon>Streptophyta</taxon>
        <taxon>Embryophyta</taxon>
        <taxon>Tracheophyta</taxon>
        <taxon>Spermatophyta</taxon>
        <taxon>Magnoliopsida</taxon>
        <taxon>eudicotyledons</taxon>
        <taxon>Gunneridae</taxon>
        <taxon>Pentapetalae</taxon>
        <taxon>rosids</taxon>
        <taxon>malvids</taxon>
        <taxon>Malvales</taxon>
        <taxon>Malvaceae</taxon>
        <taxon>Byttnerioideae</taxon>
        <taxon>Theobroma</taxon>
    </lineage>
</organism>
<keyword evidence="1" id="KW-0732">Signal</keyword>
<accession>A0A061F6Y3</accession>
<dbReference type="Proteomes" id="UP000026915">
    <property type="component" value="Chromosome 5"/>
</dbReference>
<feature type="chain" id="PRO_5001597711" description="Secreted protein" evidence="1">
    <location>
        <begin position="19"/>
        <end position="66"/>
    </location>
</feature>
<dbReference type="Gramene" id="EOY10244">
    <property type="protein sequence ID" value="EOY10244"/>
    <property type="gene ID" value="TCM_025619"/>
</dbReference>
<dbReference type="EMBL" id="CM001883">
    <property type="protein sequence ID" value="EOY10244.1"/>
    <property type="molecule type" value="Genomic_DNA"/>
</dbReference>
<feature type="signal peptide" evidence="1">
    <location>
        <begin position="1"/>
        <end position="18"/>
    </location>
</feature>
<evidence type="ECO:0000313" key="2">
    <source>
        <dbReference type="EMBL" id="EOY10244.1"/>
    </source>
</evidence>
<proteinExistence type="predicted"/>
<keyword evidence="3" id="KW-1185">Reference proteome</keyword>
<evidence type="ECO:0008006" key="4">
    <source>
        <dbReference type="Google" id="ProtNLM"/>
    </source>
</evidence>
<sequence length="66" mass="7286">MNMSGKAMFLMLVTELMSLEKGTTSLRAANAGGVVVARSTTSLQRREEEAYCTPFLVVNFRKVLTK</sequence>
<protein>
    <recommendedName>
        <fullName evidence="4">Secreted protein</fullName>
    </recommendedName>
</protein>
<dbReference type="InParanoid" id="A0A061F6Y3"/>
<name>A0A061F6Y3_THECC</name>
<evidence type="ECO:0000256" key="1">
    <source>
        <dbReference type="SAM" id="SignalP"/>
    </source>
</evidence>
<reference evidence="2 3" key="1">
    <citation type="journal article" date="2013" name="Genome Biol.">
        <title>The genome sequence of the most widely cultivated cacao type and its use to identify candidate genes regulating pod color.</title>
        <authorList>
            <person name="Motamayor J.C."/>
            <person name="Mockaitis K."/>
            <person name="Schmutz J."/>
            <person name="Haiminen N."/>
            <person name="Iii D.L."/>
            <person name="Cornejo O."/>
            <person name="Findley S.D."/>
            <person name="Zheng P."/>
            <person name="Utro F."/>
            <person name="Royaert S."/>
            <person name="Saski C."/>
            <person name="Jenkins J."/>
            <person name="Podicheti R."/>
            <person name="Zhao M."/>
            <person name="Scheffler B.E."/>
            <person name="Stack J.C."/>
            <person name="Feltus F.A."/>
            <person name="Mustiga G.M."/>
            <person name="Amores F."/>
            <person name="Phillips W."/>
            <person name="Marelli J.P."/>
            <person name="May G.D."/>
            <person name="Shapiro H."/>
            <person name="Ma J."/>
            <person name="Bustamante C.D."/>
            <person name="Schnell R.J."/>
            <person name="Main D."/>
            <person name="Gilbert D."/>
            <person name="Parida L."/>
            <person name="Kuhn D.N."/>
        </authorList>
    </citation>
    <scope>NUCLEOTIDE SEQUENCE [LARGE SCALE GENOMIC DNA]</scope>
    <source>
        <strain evidence="3">cv. Matina 1-6</strain>
    </source>
</reference>
<dbReference type="HOGENOM" id="CLU_2836403_0_0_1"/>
<dbReference type="AlphaFoldDB" id="A0A061F6Y3"/>
<evidence type="ECO:0000313" key="3">
    <source>
        <dbReference type="Proteomes" id="UP000026915"/>
    </source>
</evidence>